<feature type="transmembrane region" description="Helical" evidence="6">
    <location>
        <begin position="380"/>
        <end position="397"/>
    </location>
</feature>
<dbReference type="RefSeq" id="WP_345350537.1">
    <property type="nucleotide sequence ID" value="NZ_BAABHJ010000004.1"/>
</dbReference>
<evidence type="ECO:0000313" key="8">
    <source>
        <dbReference type="EMBL" id="GAA4604516.1"/>
    </source>
</evidence>
<feature type="transmembrane region" description="Helical" evidence="6">
    <location>
        <begin position="188"/>
        <end position="212"/>
    </location>
</feature>
<proteinExistence type="predicted"/>
<keyword evidence="2 6" id="KW-0812">Transmembrane</keyword>
<feature type="domain" description="O-antigen ligase-related" evidence="7">
    <location>
        <begin position="222"/>
        <end position="365"/>
    </location>
</feature>
<comment type="subcellular location">
    <subcellularLocation>
        <location evidence="1">Membrane</location>
        <topology evidence="1">Multi-pass membrane protein</topology>
    </subcellularLocation>
</comment>
<feature type="transmembrane region" description="Helical" evidence="6">
    <location>
        <begin position="84"/>
        <end position="103"/>
    </location>
</feature>
<evidence type="ECO:0000256" key="4">
    <source>
        <dbReference type="ARBA" id="ARBA00023136"/>
    </source>
</evidence>
<feature type="transmembrane region" description="Helical" evidence="6">
    <location>
        <begin position="133"/>
        <end position="152"/>
    </location>
</feature>
<feature type="transmembrane region" description="Helical" evidence="6">
    <location>
        <begin position="218"/>
        <end position="251"/>
    </location>
</feature>
<evidence type="ECO:0000313" key="9">
    <source>
        <dbReference type="Proteomes" id="UP001500212"/>
    </source>
</evidence>
<gene>
    <name evidence="8" type="ORF">GCM10023195_15410</name>
</gene>
<feature type="transmembrane region" description="Helical" evidence="6">
    <location>
        <begin position="158"/>
        <end position="176"/>
    </location>
</feature>
<feature type="transmembrane region" description="Helical" evidence="6">
    <location>
        <begin position="352"/>
        <end position="373"/>
    </location>
</feature>
<dbReference type="InterPro" id="IPR051533">
    <property type="entry name" value="WaaL-like"/>
</dbReference>
<keyword evidence="9" id="KW-1185">Reference proteome</keyword>
<name>A0ABP8TGJ1_9ACTN</name>
<dbReference type="Pfam" id="PF04932">
    <property type="entry name" value="Wzy_C"/>
    <property type="match status" value="1"/>
</dbReference>
<dbReference type="InterPro" id="IPR007016">
    <property type="entry name" value="O-antigen_ligase-rel_domated"/>
</dbReference>
<evidence type="ECO:0000256" key="2">
    <source>
        <dbReference type="ARBA" id="ARBA00022692"/>
    </source>
</evidence>
<evidence type="ECO:0000256" key="3">
    <source>
        <dbReference type="ARBA" id="ARBA00022989"/>
    </source>
</evidence>
<evidence type="ECO:0000256" key="6">
    <source>
        <dbReference type="SAM" id="Phobius"/>
    </source>
</evidence>
<dbReference type="PANTHER" id="PTHR37422:SF13">
    <property type="entry name" value="LIPOPOLYSACCHARIDE BIOSYNTHESIS PROTEIN PA4999-RELATED"/>
    <property type="match status" value="1"/>
</dbReference>
<evidence type="ECO:0000256" key="5">
    <source>
        <dbReference type="SAM" id="MobiDB-lite"/>
    </source>
</evidence>
<keyword evidence="4 6" id="KW-0472">Membrane</keyword>
<feature type="transmembrane region" description="Helical" evidence="6">
    <location>
        <begin position="56"/>
        <end position="78"/>
    </location>
</feature>
<comment type="caution">
    <text evidence="8">The sequence shown here is derived from an EMBL/GenBank/DDBJ whole genome shotgun (WGS) entry which is preliminary data.</text>
</comment>
<evidence type="ECO:0000256" key="1">
    <source>
        <dbReference type="ARBA" id="ARBA00004141"/>
    </source>
</evidence>
<dbReference type="PANTHER" id="PTHR37422">
    <property type="entry name" value="TEICHURONIC ACID BIOSYNTHESIS PROTEIN TUAE"/>
    <property type="match status" value="1"/>
</dbReference>
<keyword evidence="3 6" id="KW-1133">Transmembrane helix</keyword>
<feature type="transmembrane region" description="Helical" evidence="6">
    <location>
        <begin position="258"/>
        <end position="278"/>
    </location>
</feature>
<dbReference type="EMBL" id="BAABHJ010000004">
    <property type="protein sequence ID" value="GAA4604516.1"/>
    <property type="molecule type" value="Genomic_DNA"/>
</dbReference>
<feature type="region of interest" description="Disordered" evidence="5">
    <location>
        <begin position="437"/>
        <end position="465"/>
    </location>
</feature>
<accession>A0ABP8TGJ1</accession>
<sequence>MGVFRRGRGEGSRDGASPGAARAAAAGFRDLWRPATVVLLLVPVSMLGATSADGRFAAVAGTAALTPVAAGLLATGVLPFRLCYLWIALFAGLLLVSFFRPAMTIRVAPPVRPRFADHLHILGGAAPLQLSRLADLVGLLSGLALTGLLIASRPHPRQVARVIVLSGAAAAAYVLVRGEFVHARLAGLGCNPNYLGCLLAAPLVAAVGLLRYARNVRWLLPAAVCALALVQTHSRSAFLAAAVGAACVLFLDRSWHAHVVLVAGLGAGAGVAVATGMFGRLSRHVANLGAANRTATDLSASNGQRAQVAELAARVIADHPFRGIGYAMFPAYAQRSPGFAVYLGTHNDYLRLAAEAGVPTLLVFLVLFGLGIFHRRPGELAVQQAVMLTFGVLLMFANPLANPVVSAPFWGALGCLLAWRPRRAPDPSWPSIASRLRRASGHGRGGPPVPGPIASWEGTESHAPH</sequence>
<dbReference type="Proteomes" id="UP001500212">
    <property type="component" value="Unassembled WGS sequence"/>
</dbReference>
<reference evidence="9" key="1">
    <citation type="journal article" date="2019" name="Int. J. Syst. Evol. Microbiol.">
        <title>The Global Catalogue of Microorganisms (GCM) 10K type strain sequencing project: providing services to taxonomists for standard genome sequencing and annotation.</title>
        <authorList>
            <consortium name="The Broad Institute Genomics Platform"/>
            <consortium name="The Broad Institute Genome Sequencing Center for Infectious Disease"/>
            <person name="Wu L."/>
            <person name="Ma J."/>
        </authorList>
    </citation>
    <scope>NUCLEOTIDE SEQUENCE [LARGE SCALE GENOMIC DNA]</scope>
    <source>
        <strain evidence="9">JCM 17938</strain>
    </source>
</reference>
<organism evidence="8 9">
    <name type="scientific">Actinoallomurus liliacearum</name>
    <dbReference type="NCBI Taxonomy" id="1080073"/>
    <lineage>
        <taxon>Bacteria</taxon>
        <taxon>Bacillati</taxon>
        <taxon>Actinomycetota</taxon>
        <taxon>Actinomycetes</taxon>
        <taxon>Streptosporangiales</taxon>
        <taxon>Thermomonosporaceae</taxon>
        <taxon>Actinoallomurus</taxon>
    </lineage>
</organism>
<protein>
    <recommendedName>
        <fullName evidence="7">O-antigen ligase-related domain-containing protein</fullName>
    </recommendedName>
</protein>
<evidence type="ECO:0000259" key="7">
    <source>
        <dbReference type="Pfam" id="PF04932"/>
    </source>
</evidence>